<evidence type="ECO:0000313" key="2">
    <source>
        <dbReference type="EMBL" id="GFK93427.1"/>
    </source>
</evidence>
<dbReference type="Pfam" id="PF13466">
    <property type="entry name" value="STAS_2"/>
    <property type="match status" value="1"/>
</dbReference>
<sequence>MNITLAGDCSVSRAEEIHAAFLEALRSGAPLELDLAGVTNLDLTFCQLLHALRAGCEAKGSTCTLLGQLQGAAAGQALLCGFPELAATAQDAPESKERAE</sequence>
<reference evidence="2 3" key="2">
    <citation type="submission" date="2020-05" db="EMBL/GenBank/DDBJ databases">
        <title>Draft genome sequence of Desulfovibrio sp. strainFSS-1.</title>
        <authorList>
            <person name="Shimoshige H."/>
            <person name="Kobayashi H."/>
            <person name="Maekawa T."/>
        </authorList>
    </citation>
    <scope>NUCLEOTIDE SEQUENCE [LARGE SCALE GENOMIC DNA]</scope>
    <source>
        <strain evidence="2 3">SIID29052-01</strain>
    </source>
</reference>
<dbReference type="Proteomes" id="UP000494245">
    <property type="component" value="Unassembled WGS sequence"/>
</dbReference>
<accession>A0A6V8LUU0</accession>
<evidence type="ECO:0000313" key="3">
    <source>
        <dbReference type="Proteomes" id="UP000494245"/>
    </source>
</evidence>
<comment type="caution">
    <text evidence="2">The sequence shown here is derived from an EMBL/GenBank/DDBJ whole genome shotgun (WGS) entry which is preliminary data.</text>
</comment>
<reference evidence="2 3" key="1">
    <citation type="submission" date="2020-04" db="EMBL/GenBank/DDBJ databases">
        <authorList>
            <consortium name="Desulfovibrio sp. FSS-1 genome sequencing consortium"/>
            <person name="Shimoshige H."/>
            <person name="Kobayashi H."/>
            <person name="Maekawa T."/>
        </authorList>
    </citation>
    <scope>NUCLEOTIDE SEQUENCE [LARGE SCALE GENOMIC DNA]</scope>
    <source>
        <strain evidence="2 3">SIID29052-01</strain>
    </source>
</reference>
<organism evidence="2 3">
    <name type="scientific">Fundidesulfovibrio magnetotacticus</name>
    <dbReference type="NCBI Taxonomy" id="2730080"/>
    <lineage>
        <taxon>Bacteria</taxon>
        <taxon>Pseudomonadati</taxon>
        <taxon>Thermodesulfobacteriota</taxon>
        <taxon>Desulfovibrionia</taxon>
        <taxon>Desulfovibrionales</taxon>
        <taxon>Desulfovibrionaceae</taxon>
        <taxon>Fundidesulfovibrio</taxon>
    </lineage>
</organism>
<keyword evidence="3" id="KW-1185">Reference proteome</keyword>
<dbReference type="SUPFAM" id="SSF52091">
    <property type="entry name" value="SpoIIaa-like"/>
    <property type="match status" value="1"/>
</dbReference>
<evidence type="ECO:0000259" key="1">
    <source>
        <dbReference type="Pfam" id="PF13466"/>
    </source>
</evidence>
<dbReference type="InterPro" id="IPR036513">
    <property type="entry name" value="STAS_dom_sf"/>
</dbReference>
<dbReference type="Gene3D" id="3.30.750.24">
    <property type="entry name" value="STAS domain"/>
    <property type="match status" value="1"/>
</dbReference>
<proteinExistence type="predicted"/>
<dbReference type="EMBL" id="BLTE01000004">
    <property type="protein sequence ID" value="GFK93427.1"/>
    <property type="molecule type" value="Genomic_DNA"/>
</dbReference>
<dbReference type="AlphaFoldDB" id="A0A6V8LUU0"/>
<protein>
    <recommendedName>
        <fullName evidence="1">MlaB-like STAS domain-containing protein</fullName>
    </recommendedName>
</protein>
<dbReference type="InterPro" id="IPR058548">
    <property type="entry name" value="MlaB-like_STAS"/>
</dbReference>
<feature type="domain" description="MlaB-like STAS" evidence="1">
    <location>
        <begin position="3"/>
        <end position="67"/>
    </location>
</feature>
<name>A0A6V8LUU0_9BACT</name>
<gene>
    <name evidence="2" type="ORF">NNJEOMEG_01259</name>
</gene>
<dbReference type="RefSeq" id="WP_173082440.1">
    <property type="nucleotide sequence ID" value="NZ_BLTE01000004.1"/>
</dbReference>